<keyword evidence="12" id="KW-1185">Reference proteome</keyword>
<dbReference type="GO" id="GO:0017056">
    <property type="term" value="F:structural constituent of nuclear pore"/>
    <property type="evidence" value="ECO:0007669"/>
    <property type="project" value="InterPro"/>
</dbReference>
<evidence type="ECO:0000256" key="8">
    <source>
        <dbReference type="SAM" id="MobiDB-lite"/>
    </source>
</evidence>
<feature type="domain" description="Nucleoporin Nup133/Nup155-like N-terminal" evidence="10">
    <location>
        <begin position="77"/>
        <end position="363"/>
    </location>
</feature>
<dbReference type="GO" id="GO:0031080">
    <property type="term" value="C:nuclear pore outer ring"/>
    <property type="evidence" value="ECO:0007669"/>
    <property type="project" value="TreeGrafter"/>
</dbReference>
<dbReference type="EMBL" id="VDMD01000001">
    <property type="protein sequence ID" value="TRM69344.1"/>
    <property type="molecule type" value="Genomic_DNA"/>
</dbReference>
<sequence length="1183" mass="130675">MSSFSPAPAHRRASLLRTSPRAGGSKRPSRMSLTPFSVGSFTEGTGMDVDEQSSAPTETAVKAKSSKELLYAHSREFKVSYYAGLPLEVKNALQKNNNFEYDSIYAGSIDAQTGFALVASAETCYVWQHAQAVSGIPTCYIFACPVNEDDHLTPPLHALIPYGAGREPGLLLMNHAGKVRLWDSISIGLAGGGHYTEASLTLEPYETVSHLVQTHPQTFVASTTQGQFIKIIHTSVGGKHHISVQPFSRPAQSSFARLTSLLLSSQADGPLVPETGPIAAVALGRDSPSGGQDVWALVGPRIQRWDMKPDGWEEALLDADVQELVCDALRDRFGAAIPDLSRDLGLECNDVQMDSAGKLVVLVSYTPVDAGGVDMAIDDGSHVKRVFSLVRLAYLGDTFRVEDVRVVPYQRNKESGAPVQPRIKLVSGGQVVAIQFGNAIALCSQESEYCDRLELNGVTDRVLGMGVPEASNTVLVMTVGLMIKATIDLEAMRQYDPYTGRASLIKSTMTQAILYGAMPENPLRFSFPPEVDADSLMEGALQLSGAVLTSDPEIIRKNDDLTAQLSEQKARLNWLITFINTNGVLLKMSQRCRQALVMDAEKLSAGLQLWILYDDLVRTRPRNSVLREAVSAALDALDDSMYHDSARAFFGQHLGHLGDLIATVPEVLQRADMTSRDTLLETTSMVLAILASALDFRQQHTTLYKLEQPMLDPWTSQPAVIDVLRRLFDALEAALEGTDALSADGDLPLADIAGTLLHTLEERLSWLGSAVALEDAALQRERNEYQMLLNQERPRILHTLHRNGFADDAFHLAELYQDFSTMVALCHKGQVFPPQQNADAARIQRYVDVYNANFTSELYEWYIQNGELRVIFALDGKHAPYLEHFFSQGYRQNISWLYELTKGNLSAVPPLLLDDAHGATNLEARHLMLSIGKLAQLAVVQEQGKTLPAAKDVLDTFHDELDFVSVHEAIVDELKSTLASQRGRQSHDVQSEHILKAQAKRLSSTPAFARIFKEYVRTLLQGSVLSVEDMVDVLSMRDNTESPDAYVTALKLLWGTDDIPQSRRESSLRSVWRRIYLHDDWDMIRDTVGVSDAELIQRYHNTALYHTLHELRSRTDYIAPDEAADVSPNSAEVAARWPGLASDQVDALLDDYGAECRVLEEYELETVCARIAELAEQDLEGKD</sequence>
<feature type="domain" description="Nucleoporin Nup133/Nup155-like C-terminal" evidence="9">
    <location>
        <begin position="835"/>
        <end position="1166"/>
    </location>
</feature>
<evidence type="ECO:0000313" key="11">
    <source>
        <dbReference type="EMBL" id="TRM69344.1"/>
    </source>
</evidence>
<dbReference type="InterPro" id="IPR037624">
    <property type="entry name" value="Nup133-like"/>
</dbReference>
<dbReference type="Gene3D" id="2.130.10.10">
    <property type="entry name" value="YVTN repeat-like/Quinoprotein amine dehydrogenase"/>
    <property type="match status" value="1"/>
</dbReference>
<proteinExistence type="inferred from homology"/>
<dbReference type="OrthoDB" id="103454at2759"/>
<evidence type="ECO:0000259" key="9">
    <source>
        <dbReference type="Pfam" id="PF03177"/>
    </source>
</evidence>
<evidence type="ECO:0000256" key="6">
    <source>
        <dbReference type="ARBA" id="ARBA00023010"/>
    </source>
</evidence>
<evidence type="ECO:0000256" key="4">
    <source>
        <dbReference type="ARBA" id="ARBA00022816"/>
    </source>
</evidence>
<keyword evidence="5" id="KW-0653">Protein transport</keyword>
<dbReference type="InterPro" id="IPR015943">
    <property type="entry name" value="WD40/YVTN_repeat-like_dom_sf"/>
</dbReference>
<evidence type="ECO:0000256" key="2">
    <source>
        <dbReference type="ARBA" id="ARBA00005569"/>
    </source>
</evidence>
<protein>
    <recommendedName>
        <fullName evidence="13">Non-repetitive/WGA-negative nucleoporin C-terminal-domain-containing protein</fullName>
    </recommendedName>
</protein>
<dbReference type="PANTHER" id="PTHR13405">
    <property type="entry name" value="NUCLEAR PORE COMPLEX PROTEIN NUP133"/>
    <property type="match status" value="1"/>
</dbReference>
<comment type="subcellular location">
    <subcellularLocation>
        <location evidence="1">Nucleus envelope</location>
    </subcellularLocation>
</comment>
<dbReference type="STRING" id="97359.A0A550CX20"/>
<evidence type="ECO:0000256" key="7">
    <source>
        <dbReference type="ARBA" id="ARBA00023242"/>
    </source>
</evidence>
<accession>A0A550CX20</accession>
<dbReference type="Pfam" id="PF08801">
    <property type="entry name" value="Nucleoporin_N"/>
    <property type="match status" value="1"/>
</dbReference>
<dbReference type="SUPFAM" id="SSF117289">
    <property type="entry name" value="Nucleoporin domain"/>
    <property type="match status" value="1"/>
</dbReference>
<keyword evidence="3" id="KW-0813">Transport</keyword>
<evidence type="ECO:0000256" key="3">
    <source>
        <dbReference type="ARBA" id="ARBA00022448"/>
    </source>
</evidence>
<comment type="similarity">
    <text evidence="2">Belongs to the nucleoporin Nup133 family.</text>
</comment>
<organism evidence="11 12">
    <name type="scientific">Schizophyllum amplum</name>
    <dbReference type="NCBI Taxonomy" id="97359"/>
    <lineage>
        <taxon>Eukaryota</taxon>
        <taxon>Fungi</taxon>
        <taxon>Dikarya</taxon>
        <taxon>Basidiomycota</taxon>
        <taxon>Agaricomycotina</taxon>
        <taxon>Agaricomycetes</taxon>
        <taxon>Agaricomycetidae</taxon>
        <taxon>Agaricales</taxon>
        <taxon>Schizophyllaceae</taxon>
        <taxon>Schizophyllum</taxon>
    </lineage>
</organism>
<dbReference type="GO" id="GO:0000972">
    <property type="term" value="P:transcription-dependent tethering of RNA polymerase II gene DNA at nuclear periphery"/>
    <property type="evidence" value="ECO:0007669"/>
    <property type="project" value="TreeGrafter"/>
</dbReference>
<dbReference type="InterPro" id="IPR014908">
    <property type="entry name" value="Nucleoporin_Nup133/Nup155_N"/>
</dbReference>
<dbReference type="AlphaFoldDB" id="A0A550CX20"/>
<keyword evidence="6" id="KW-0811">Translocation</keyword>
<gene>
    <name evidence="11" type="ORF">BD626DRAFT_421506</name>
</gene>
<name>A0A550CX20_9AGAR</name>
<dbReference type="PANTHER" id="PTHR13405:SF11">
    <property type="entry name" value="NUCLEAR PORE COMPLEX PROTEIN NUP133"/>
    <property type="match status" value="1"/>
</dbReference>
<dbReference type="GO" id="GO:0006606">
    <property type="term" value="P:protein import into nucleus"/>
    <property type="evidence" value="ECO:0007669"/>
    <property type="project" value="TreeGrafter"/>
</dbReference>
<dbReference type="GO" id="GO:0016973">
    <property type="term" value="P:poly(A)+ mRNA export from nucleus"/>
    <property type="evidence" value="ECO:0007669"/>
    <property type="project" value="TreeGrafter"/>
</dbReference>
<dbReference type="InterPro" id="IPR007187">
    <property type="entry name" value="Nucleoporin_Nup133/Nup155_C"/>
</dbReference>
<reference evidence="11 12" key="1">
    <citation type="journal article" date="2019" name="New Phytol.">
        <title>Comparative genomics reveals unique wood-decay strategies and fruiting body development in the Schizophyllaceae.</title>
        <authorList>
            <person name="Almasi E."/>
            <person name="Sahu N."/>
            <person name="Krizsan K."/>
            <person name="Balint B."/>
            <person name="Kovacs G.M."/>
            <person name="Kiss B."/>
            <person name="Cseklye J."/>
            <person name="Drula E."/>
            <person name="Henrissat B."/>
            <person name="Nagy I."/>
            <person name="Chovatia M."/>
            <person name="Adam C."/>
            <person name="LaButti K."/>
            <person name="Lipzen A."/>
            <person name="Riley R."/>
            <person name="Grigoriev I.V."/>
            <person name="Nagy L.G."/>
        </authorList>
    </citation>
    <scope>NUCLEOTIDE SEQUENCE [LARGE SCALE GENOMIC DNA]</scope>
    <source>
        <strain evidence="11 12">NL-1724</strain>
    </source>
</reference>
<dbReference type="Pfam" id="PF03177">
    <property type="entry name" value="Nucleoporin_C"/>
    <property type="match status" value="1"/>
</dbReference>
<evidence type="ECO:0000259" key="10">
    <source>
        <dbReference type="Pfam" id="PF08801"/>
    </source>
</evidence>
<evidence type="ECO:0008006" key="13">
    <source>
        <dbReference type="Google" id="ProtNLM"/>
    </source>
</evidence>
<keyword evidence="4" id="KW-0509">mRNA transport</keyword>
<keyword evidence="7" id="KW-0539">Nucleus</keyword>
<dbReference type="Gene3D" id="1.20.58.1380">
    <property type="match status" value="1"/>
</dbReference>
<evidence type="ECO:0000256" key="5">
    <source>
        <dbReference type="ARBA" id="ARBA00022927"/>
    </source>
</evidence>
<evidence type="ECO:0000256" key="1">
    <source>
        <dbReference type="ARBA" id="ARBA00004259"/>
    </source>
</evidence>
<comment type="caution">
    <text evidence="11">The sequence shown here is derived from an EMBL/GenBank/DDBJ whole genome shotgun (WGS) entry which is preliminary data.</text>
</comment>
<dbReference type="Proteomes" id="UP000320762">
    <property type="component" value="Unassembled WGS sequence"/>
</dbReference>
<feature type="region of interest" description="Disordered" evidence="8">
    <location>
        <begin position="1"/>
        <end position="38"/>
    </location>
</feature>
<evidence type="ECO:0000313" key="12">
    <source>
        <dbReference type="Proteomes" id="UP000320762"/>
    </source>
</evidence>